<dbReference type="HAMAP" id="MF_00664">
    <property type="entry name" value="PS_decarb_PSD_A"/>
    <property type="match status" value="1"/>
</dbReference>
<dbReference type="PANTHER" id="PTHR35809">
    <property type="entry name" value="ARCHAETIDYLSERINE DECARBOXYLASE PROENZYME-RELATED"/>
    <property type="match status" value="1"/>
</dbReference>
<name>A0A2U3QIG7_9BACT</name>
<evidence type="ECO:0000313" key="13">
    <source>
        <dbReference type="EMBL" id="SPQ01206.1"/>
    </source>
</evidence>
<keyword evidence="6 11" id="KW-0865">Zymogen</keyword>
<dbReference type="NCBIfam" id="NF003685">
    <property type="entry name" value="PRK05305.2-5"/>
    <property type="match status" value="1"/>
</dbReference>
<evidence type="ECO:0000256" key="1">
    <source>
        <dbReference type="ARBA" id="ARBA00022475"/>
    </source>
</evidence>
<dbReference type="NCBIfam" id="NF003678">
    <property type="entry name" value="PRK05305.1-2"/>
    <property type="match status" value="1"/>
</dbReference>
<dbReference type="GO" id="GO:0004609">
    <property type="term" value="F:phosphatidylserine decarboxylase activity"/>
    <property type="evidence" value="ECO:0007669"/>
    <property type="project" value="UniProtKB-UniRule"/>
</dbReference>
<comment type="pathway">
    <text evidence="11">Phospholipid metabolism; phosphatidylethanolamine biosynthesis; phosphatidylethanolamine from CDP-diacylglycerol: step 2/2.</text>
</comment>
<keyword evidence="8 11" id="KW-0456">Lyase</keyword>
<dbReference type="Pfam" id="PF02666">
    <property type="entry name" value="PS_Dcarbxylase"/>
    <property type="match status" value="1"/>
</dbReference>
<dbReference type="InterPro" id="IPR033175">
    <property type="entry name" value="PSD-A"/>
</dbReference>
<protein>
    <recommendedName>
        <fullName evidence="11">Phosphatidylserine decarboxylase proenzyme</fullName>
        <ecNumber evidence="11">4.1.1.65</ecNumber>
    </recommendedName>
    <component>
        <recommendedName>
            <fullName evidence="11">Phosphatidylserine decarboxylase alpha chain</fullName>
        </recommendedName>
    </component>
    <component>
        <recommendedName>
            <fullName evidence="11">Phosphatidylserine decarboxylase beta chain</fullName>
        </recommendedName>
    </component>
</protein>
<evidence type="ECO:0000256" key="6">
    <source>
        <dbReference type="ARBA" id="ARBA00023145"/>
    </source>
</evidence>
<comment type="similarity">
    <text evidence="11">Belongs to the phosphatidylserine decarboxylase family. PSD-A subfamily.</text>
</comment>
<dbReference type="InterPro" id="IPR003817">
    <property type="entry name" value="PS_Dcarbxylase"/>
</dbReference>
<reference evidence="14" key="1">
    <citation type="submission" date="2018-03" db="EMBL/GenBank/DDBJ databases">
        <authorList>
            <person name="Zecchin S."/>
        </authorList>
    </citation>
    <scope>NUCLEOTIDE SEQUENCE [LARGE SCALE GENOMIC DNA]</scope>
</reference>
<accession>A0A2U3QIG7</accession>
<dbReference type="OrthoDB" id="9790893at2"/>
<organism evidence="13 14">
    <name type="scientific">Candidatus Sulfobium mesophilum</name>
    <dbReference type="NCBI Taxonomy" id="2016548"/>
    <lineage>
        <taxon>Bacteria</taxon>
        <taxon>Pseudomonadati</taxon>
        <taxon>Nitrospirota</taxon>
        <taxon>Nitrospiria</taxon>
        <taxon>Nitrospirales</taxon>
        <taxon>Nitrospiraceae</taxon>
        <taxon>Candidatus Sulfobium</taxon>
    </lineage>
</organism>
<dbReference type="PANTHER" id="PTHR35809:SF1">
    <property type="entry name" value="ARCHAETIDYLSERINE DECARBOXYLASE PROENZYME-RELATED"/>
    <property type="match status" value="1"/>
</dbReference>
<comment type="subcellular location">
    <subcellularLocation>
        <location evidence="11">Cell membrane</location>
        <topology evidence="11">Peripheral membrane protein</topology>
    </subcellularLocation>
</comment>
<evidence type="ECO:0000256" key="8">
    <source>
        <dbReference type="ARBA" id="ARBA00023239"/>
    </source>
</evidence>
<feature type="active site" description="Schiff-base intermediate with substrate; via pyruvic acid" evidence="11">
    <location>
        <position position="177"/>
    </location>
</feature>
<sequence>MKLAPEGYPFIALFAAATVIVFFAFGMPPAVVPLCLTIFMLNFFRDPDRNVPRGKGAFTSPADGKVMVIRDVYEGKYLQADVKEIGIFMSPLNVHVNRAPCDGRVKMVKHNKGRFSAAYKDEASVSNENIEMVLATEYGDVLVRQVAGFVARRAVCRKKEGDMLRRGERYGIIKFSSRVDLYIPGNTNIRVKPGEMVKAGETIIGEIED</sequence>
<comment type="subunit">
    <text evidence="11">Heterodimer of a large membrane-associated beta subunit and a small pyruvoyl-containing alpha subunit.</text>
</comment>
<evidence type="ECO:0000256" key="9">
    <source>
        <dbReference type="ARBA" id="ARBA00023264"/>
    </source>
</evidence>
<keyword evidence="5 11" id="KW-0472">Membrane</keyword>
<gene>
    <name evidence="11 13" type="primary">psd</name>
    <name evidence="13" type="ORF">NBG4_470007</name>
</gene>
<comment type="function">
    <text evidence="11">Catalyzes the formation of phosphatidylethanolamine (PtdEtn) from phosphatidylserine (PtdSer).</text>
</comment>
<keyword evidence="12" id="KW-1133">Transmembrane helix</keyword>
<dbReference type="EMBL" id="OUUY01000094">
    <property type="protein sequence ID" value="SPQ01206.1"/>
    <property type="molecule type" value="Genomic_DNA"/>
</dbReference>
<feature type="chain" id="PRO_5023452897" description="Phosphatidylserine decarboxylase beta chain" evidence="11">
    <location>
        <begin position="1"/>
        <end position="176"/>
    </location>
</feature>
<feature type="modified residue" description="Pyruvic acid (Ser); by autocatalysis" evidence="11">
    <location>
        <position position="177"/>
    </location>
</feature>
<comment type="cofactor">
    <cofactor evidence="11">
        <name>pyruvate</name>
        <dbReference type="ChEBI" id="CHEBI:15361"/>
    </cofactor>
    <text evidence="11">Binds 1 pyruvoyl group covalently per subunit.</text>
</comment>
<keyword evidence="12" id="KW-0812">Transmembrane</keyword>
<keyword evidence="3 11" id="KW-0210">Decarboxylase</keyword>
<evidence type="ECO:0000256" key="10">
    <source>
        <dbReference type="ARBA" id="ARBA00023317"/>
    </source>
</evidence>
<feature type="transmembrane region" description="Helical" evidence="12">
    <location>
        <begin position="12"/>
        <end position="44"/>
    </location>
</feature>
<keyword evidence="7 11" id="KW-0594">Phospholipid biosynthesis</keyword>
<evidence type="ECO:0000256" key="4">
    <source>
        <dbReference type="ARBA" id="ARBA00023098"/>
    </source>
</evidence>
<dbReference type="EC" id="4.1.1.65" evidence="11"/>
<evidence type="ECO:0000256" key="5">
    <source>
        <dbReference type="ARBA" id="ARBA00023136"/>
    </source>
</evidence>
<dbReference type="AlphaFoldDB" id="A0A2U3QIG7"/>
<keyword evidence="14" id="KW-1185">Reference proteome</keyword>
<evidence type="ECO:0000256" key="11">
    <source>
        <dbReference type="HAMAP-Rule" id="MF_00664"/>
    </source>
</evidence>
<evidence type="ECO:0000313" key="14">
    <source>
        <dbReference type="Proteomes" id="UP000245125"/>
    </source>
</evidence>
<keyword evidence="1 11" id="KW-1003">Cell membrane</keyword>
<comment type="PTM">
    <text evidence="11">Is synthesized initially as an inactive proenzyme. Formation of the active enzyme involves a self-maturation process in which the active site pyruvoyl group is generated from an internal serine residue via an autocatalytic post-translational modification. Two non-identical subunits are generated from the proenzyme in this reaction, and the pyruvate is formed at the N-terminus of the alpha chain, which is derived from the carboxyl end of the proenzyme. The post-translation cleavage follows an unusual pathway, termed non-hydrolytic serinolysis, in which the side chain hydroxyl group of the serine supplies its oxygen atom to form the C-terminus of the beta chain, while the remainder of the serine residue undergoes an oxidative deamination to produce ammonia and the pyruvoyl prosthetic group on the alpha chain.</text>
</comment>
<evidence type="ECO:0000256" key="7">
    <source>
        <dbReference type="ARBA" id="ARBA00023209"/>
    </source>
</evidence>
<evidence type="ECO:0000256" key="12">
    <source>
        <dbReference type="SAM" id="Phobius"/>
    </source>
</evidence>
<dbReference type="UniPathway" id="UPA00558">
    <property type="reaction ID" value="UER00616"/>
</dbReference>
<evidence type="ECO:0000256" key="2">
    <source>
        <dbReference type="ARBA" id="ARBA00022516"/>
    </source>
</evidence>
<feature type="chain" id="PRO_5023452898" description="Phosphatidylserine decarboxylase alpha chain" evidence="11">
    <location>
        <begin position="177"/>
        <end position="209"/>
    </location>
</feature>
<dbReference type="Proteomes" id="UP000245125">
    <property type="component" value="Unassembled WGS sequence"/>
</dbReference>
<proteinExistence type="inferred from homology"/>
<keyword evidence="9 11" id="KW-1208">Phospholipid metabolism</keyword>
<evidence type="ECO:0000256" key="3">
    <source>
        <dbReference type="ARBA" id="ARBA00022793"/>
    </source>
</evidence>
<comment type="catalytic activity">
    <reaction evidence="11">
        <text>a 1,2-diacyl-sn-glycero-3-phospho-L-serine + H(+) = a 1,2-diacyl-sn-glycero-3-phosphoethanolamine + CO2</text>
        <dbReference type="Rhea" id="RHEA:20828"/>
        <dbReference type="ChEBI" id="CHEBI:15378"/>
        <dbReference type="ChEBI" id="CHEBI:16526"/>
        <dbReference type="ChEBI" id="CHEBI:57262"/>
        <dbReference type="ChEBI" id="CHEBI:64612"/>
        <dbReference type="EC" id="4.1.1.65"/>
    </reaction>
</comment>
<dbReference type="GO" id="GO:0006646">
    <property type="term" value="P:phosphatidylethanolamine biosynthetic process"/>
    <property type="evidence" value="ECO:0007669"/>
    <property type="project" value="UniProtKB-UniRule"/>
</dbReference>
<keyword evidence="2 11" id="KW-0444">Lipid biosynthesis</keyword>
<keyword evidence="4 11" id="KW-0443">Lipid metabolism</keyword>
<comment type="caution">
    <text evidence="11">Lacks conserved residue(s) required for the propagation of feature annotation.</text>
</comment>
<dbReference type="GO" id="GO:0005886">
    <property type="term" value="C:plasma membrane"/>
    <property type="evidence" value="ECO:0007669"/>
    <property type="project" value="UniProtKB-SubCell"/>
</dbReference>
<keyword evidence="10 11" id="KW-0670">Pyruvate</keyword>